<accession>A0AAV7S4M0</accession>
<dbReference type="AlphaFoldDB" id="A0AAV7S4M0"/>
<dbReference type="EMBL" id="JANPWB010000009">
    <property type="protein sequence ID" value="KAJ1157953.1"/>
    <property type="molecule type" value="Genomic_DNA"/>
</dbReference>
<keyword evidence="3" id="KW-1185">Reference proteome</keyword>
<name>A0AAV7S4M0_PLEWA</name>
<dbReference type="Proteomes" id="UP001066276">
    <property type="component" value="Chromosome 5"/>
</dbReference>
<gene>
    <name evidence="2" type="ORF">NDU88_010649</name>
</gene>
<organism evidence="2 3">
    <name type="scientific">Pleurodeles waltl</name>
    <name type="common">Iberian ribbed newt</name>
    <dbReference type="NCBI Taxonomy" id="8319"/>
    <lineage>
        <taxon>Eukaryota</taxon>
        <taxon>Metazoa</taxon>
        <taxon>Chordata</taxon>
        <taxon>Craniata</taxon>
        <taxon>Vertebrata</taxon>
        <taxon>Euteleostomi</taxon>
        <taxon>Amphibia</taxon>
        <taxon>Batrachia</taxon>
        <taxon>Caudata</taxon>
        <taxon>Salamandroidea</taxon>
        <taxon>Salamandridae</taxon>
        <taxon>Pleurodelinae</taxon>
        <taxon>Pleurodeles</taxon>
    </lineage>
</organism>
<evidence type="ECO:0000313" key="3">
    <source>
        <dbReference type="Proteomes" id="UP001066276"/>
    </source>
</evidence>
<comment type="caution">
    <text evidence="2">The sequence shown here is derived from an EMBL/GenBank/DDBJ whole genome shotgun (WGS) entry which is preliminary data.</text>
</comment>
<feature type="region of interest" description="Disordered" evidence="1">
    <location>
        <begin position="1"/>
        <end position="21"/>
    </location>
</feature>
<reference evidence="2" key="1">
    <citation type="journal article" date="2022" name="bioRxiv">
        <title>Sequencing and chromosome-scale assembly of the giantPleurodeles waltlgenome.</title>
        <authorList>
            <person name="Brown T."/>
            <person name="Elewa A."/>
            <person name="Iarovenko S."/>
            <person name="Subramanian E."/>
            <person name="Araus A.J."/>
            <person name="Petzold A."/>
            <person name="Susuki M."/>
            <person name="Suzuki K.-i.T."/>
            <person name="Hayashi T."/>
            <person name="Toyoda A."/>
            <person name="Oliveira C."/>
            <person name="Osipova E."/>
            <person name="Leigh N.D."/>
            <person name="Simon A."/>
            <person name="Yun M.H."/>
        </authorList>
    </citation>
    <scope>NUCLEOTIDE SEQUENCE</scope>
    <source>
        <strain evidence="2">20211129_DDA</strain>
        <tissue evidence="2">Liver</tissue>
    </source>
</reference>
<evidence type="ECO:0000313" key="2">
    <source>
        <dbReference type="EMBL" id="KAJ1157953.1"/>
    </source>
</evidence>
<protein>
    <submittedName>
        <fullName evidence="2">Uncharacterized protein</fullName>
    </submittedName>
</protein>
<sequence length="222" mass="23944">MDQFTAQHPGGRSPCNIGGLPGEVSKPSGAQILAAIEASGQAVETQIAALAIDVNLLRMDLRAVTEKSMATEKKLGTIRTELDDLNDTVATSEANRDESGGCGRTVLKQAAYQVRFLSDHAPLVLECDTNASRPAIPLWRLRPETLGPEYRVDVLAALQGYIGENCNTARTRGMECEAIKIVVRGVSIGKVYGIRRKLEEKFTQQEGALGVLQIREGDVPIS</sequence>
<proteinExistence type="predicted"/>
<evidence type="ECO:0000256" key="1">
    <source>
        <dbReference type="SAM" id="MobiDB-lite"/>
    </source>
</evidence>